<keyword evidence="1" id="KW-0812">Transmembrane</keyword>
<organism evidence="2">
    <name type="scientific">Pseudarthrobacter sulfonivorans</name>
    <dbReference type="NCBI Taxonomy" id="121292"/>
    <lineage>
        <taxon>Bacteria</taxon>
        <taxon>Bacillati</taxon>
        <taxon>Actinomycetota</taxon>
        <taxon>Actinomycetes</taxon>
        <taxon>Micrococcales</taxon>
        <taxon>Micrococcaceae</taxon>
        <taxon>Pseudarthrobacter</taxon>
    </lineage>
</organism>
<dbReference type="InterPro" id="IPR009732">
    <property type="entry name" value="DUF1304"/>
</dbReference>
<accession>A0A0U3P7C1</accession>
<sequence length="134" mass="13936">MILASLLFAFLAAALHVYIFTMESLTWTTPATWKRFGLASQADAETTKPLAYNQGFYNLFLAIGGFIGVGCVALGPDGSAQHVVGWTLILSCCGSMLLAAAVLALSGKKYLRAAVLQGTTPLLAVVLGLLAVAG</sequence>
<feature type="transmembrane region" description="Helical" evidence="1">
    <location>
        <begin position="110"/>
        <end position="133"/>
    </location>
</feature>
<gene>
    <name evidence="2" type="ORF">AU252_08410</name>
</gene>
<evidence type="ECO:0000313" key="3">
    <source>
        <dbReference type="Proteomes" id="UP000065151"/>
    </source>
</evidence>
<dbReference type="Pfam" id="PF06993">
    <property type="entry name" value="DUF1304"/>
    <property type="match status" value="1"/>
</dbReference>
<dbReference type="STRING" id="121292.AU252_08410"/>
<dbReference type="Proteomes" id="UP000065151">
    <property type="component" value="Chromosome"/>
</dbReference>
<keyword evidence="1" id="KW-1133">Transmembrane helix</keyword>
<feature type="transmembrane region" description="Helical" evidence="1">
    <location>
        <begin position="83"/>
        <end position="104"/>
    </location>
</feature>
<evidence type="ECO:0000313" key="2">
    <source>
        <dbReference type="EMBL" id="ALV41168.1"/>
    </source>
</evidence>
<feature type="transmembrane region" description="Helical" evidence="1">
    <location>
        <begin position="56"/>
        <end position="76"/>
    </location>
</feature>
<dbReference type="EMBL" id="CP013747">
    <property type="protein sequence ID" value="ALV41168.1"/>
    <property type="molecule type" value="Genomic_DNA"/>
</dbReference>
<dbReference type="PANTHER" id="PTHR38446:SF1">
    <property type="entry name" value="BLL0914 PROTEIN"/>
    <property type="match status" value="1"/>
</dbReference>
<evidence type="ECO:0000256" key="1">
    <source>
        <dbReference type="SAM" id="Phobius"/>
    </source>
</evidence>
<dbReference type="KEGG" id="psul:AU252_08410"/>
<dbReference type="RefSeq" id="WP_058930321.1">
    <property type="nucleotide sequence ID" value="NZ_CP013747.1"/>
</dbReference>
<dbReference type="PANTHER" id="PTHR38446">
    <property type="entry name" value="BLL0914 PROTEIN"/>
    <property type="match status" value="1"/>
</dbReference>
<reference evidence="2 3" key="1">
    <citation type="submission" date="2015-12" db="EMBL/GenBank/DDBJ databases">
        <authorList>
            <person name="Shamseldin A."/>
            <person name="Moawad H."/>
            <person name="Abd El-Rahim W.M."/>
            <person name="Sadowsky M.J."/>
        </authorList>
    </citation>
    <scope>NUCLEOTIDE SEQUENCE [LARGE SCALE GENOMIC DNA]</scope>
    <source>
        <strain evidence="2 3">Ar51</strain>
    </source>
</reference>
<keyword evidence="1" id="KW-0472">Membrane</keyword>
<protein>
    <submittedName>
        <fullName evidence="2">Epimerase</fullName>
    </submittedName>
</protein>
<dbReference type="AlphaFoldDB" id="A0A0U3P7C1"/>
<name>A0A0U3P7C1_9MICC</name>
<proteinExistence type="predicted"/>